<evidence type="ECO:0000313" key="9">
    <source>
        <dbReference type="Proteomes" id="UP001193501"/>
    </source>
</evidence>
<evidence type="ECO:0000256" key="2">
    <source>
        <dbReference type="ARBA" id="ARBA00007430"/>
    </source>
</evidence>
<dbReference type="Proteomes" id="UP001193501">
    <property type="component" value="Unassembled WGS sequence"/>
</dbReference>
<evidence type="ECO:0000313" key="8">
    <source>
        <dbReference type="EMBL" id="NBZ89179.1"/>
    </source>
</evidence>
<sequence>MQLLPRLIGWSVPLLSEAAALLRSALLARLIGGEELGRAMVLTLVLRLAEMISDIGIDRFVMQHRGAIPARLLAALHGASLVRALGMAVLLAALAWPMAVSMADGATALTYAALALVPLLRGMMHLGFRLAERDMRLLPLAVVEGGAILAMLATLPLAALLWGDHRAMLVVMLVQAGAAVLLSHLVAWQPYRIVLKREVLGEVLGFGAPLVVNAGLMFLTFQADRLIVAGWYGWSAVAVYGVALQLATLPAQIAGRAAGSLLAPRLRGLTGAALTEVSRQALAGHVMLALAFALGFALLAPPAIALVYGPAFRPDAALALALGLAAAARILRTPLSQLALALGRTGDPARANLWRAGALVPALALAVLGQPLTLIAAAAALGEAAATARALHLARAVLFPSRLKAQA</sequence>
<proteinExistence type="inferred from homology"/>
<dbReference type="EMBL" id="JAABNR010000018">
    <property type="protein sequence ID" value="NBZ89179.1"/>
    <property type="molecule type" value="Genomic_DNA"/>
</dbReference>
<organism evidence="8 9">
    <name type="scientific">Stagnihabitans tardus</name>
    <dbReference type="NCBI Taxonomy" id="2699202"/>
    <lineage>
        <taxon>Bacteria</taxon>
        <taxon>Pseudomonadati</taxon>
        <taxon>Pseudomonadota</taxon>
        <taxon>Alphaproteobacteria</taxon>
        <taxon>Rhodobacterales</taxon>
        <taxon>Paracoccaceae</taxon>
        <taxon>Stagnihabitans</taxon>
    </lineage>
</organism>
<dbReference type="InterPro" id="IPR050833">
    <property type="entry name" value="Poly_Biosynth_Transport"/>
</dbReference>
<name>A0AAE5BWV2_9RHOB</name>
<evidence type="ECO:0000256" key="3">
    <source>
        <dbReference type="ARBA" id="ARBA00022475"/>
    </source>
</evidence>
<keyword evidence="5 7" id="KW-1133">Transmembrane helix</keyword>
<dbReference type="PANTHER" id="PTHR30250">
    <property type="entry name" value="PST FAMILY PREDICTED COLANIC ACID TRANSPORTER"/>
    <property type="match status" value="1"/>
</dbReference>
<comment type="caution">
    <text evidence="8">The sequence shown here is derived from an EMBL/GenBank/DDBJ whole genome shotgun (WGS) entry which is preliminary data.</text>
</comment>
<reference evidence="8" key="1">
    <citation type="submission" date="2020-01" db="EMBL/GenBank/DDBJ databases">
        <authorList>
            <person name="Chen W.-M."/>
        </authorList>
    </citation>
    <scope>NUCLEOTIDE SEQUENCE</scope>
    <source>
        <strain evidence="8">CYK-10</strain>
    </source>
</reference>
<comment type="similarity">
    <text evidence="2">Belongs to the polysaccharide synthase family.</text>
</comment>
<evidence type="ECO:0000256" key="4">
    <source>
        <dbReference type="ARBA" id="ARBA00022692"/>
    </source>
</evidence>
<dbReference type="RefSeq" id="WP_168775980.1">
    <property type="nucleotide sequence ID" value="NZ_JAABNR010000018.1"/>
</dbReference>
<protein>
    <submittedName>
        <fullName evidence="8">Oligosaccharide flippase family protein</fullName>
    </submittedName>
</protein>
<feature type="transmembrane region" description="Helical" evidence="7">
    <location>
        <begin position="72"/>
        <end position="96"/>
    </location>
</feature>
<evidence type="ECO:0000256" key="7">
    <source>
        <dbReference type="SAM" id="Phobius"/>
    </source>
</evidence>
<keyword evidence="6 7" id="KW-0472">Membrane</keyword>
<accession>A0AAE5BWV2</accession>
<comment type="subcellular location">
    <subcellularLocation>
        <location evidence="1">Cell membrane</location>
        <topology evidence="1">Multi-pass membrane protein</topology>
    </subcellularLocation>
</comment>
<feature type="transmembrane region" description="Helical" evidence="7">
    <location>
        <begin position="286"/>
        <end position="308"/>
    </location>
</feature>
<keyword evidence="9" id="KW-1185">Reference proteome</keyword>
<feature type="transmembrane region" description="Helical" evidence="7">
    <location>
        <begin position="231"/>
        <end position="251"/>
    </location>
</feature>
<dbReference type="GO" id="GO:0005886">
    <property type="term" value="C:plasma membrane"/>
    <property type="evidence" value="ECO:0007669"/>
    <property type="project" value="UniProtKB-SubCell"/>
</dbReference>
<gene>
    <name evidence="8" type="ORF">GV832_16440</name>
</gene>
<keyword evidence="4 7" id="KW-0812">Transmembrane</keyword>
<feature type="transmembrane region" description="Helical" evidence="7">
    <location>
        <begin position="168"/>
        <end position="187"/>
    </location>
</feature>
<feature type="transmembrane region" description="Helical" evidence="7">
    <location>
        <begin position="140"/>
        <end position="162"/>
    </location>
</feature>
<dbReference type="AlphaFoldDB" id="A0AAE5BWV2"/>
<feature type="transmembrane region" description="Helical" evidence="7">
    <location>
        <begin position="108"/>
        <end position="128"/>
    </location>
</feature>
<evidence type="ECO:0000256" key="5">
    <source>
        <dbReference type="ARBA" id="ARBA00022989"/>
    </source>
</evidence>
<dbReference type="PANTHER" id="PTHR30250:SF10">
    <property type="entry name" value="LIPOPOLYSACCHARIDE BIOSYNTHESIS PROTEIN WZXC"/>
    <property type="match status" value="1"/>
</dbReference>
<feature type="transmembrane region" description="Helical" evidence="7">
    <location>
        <begin position="199"/>
        <end position="219"/>
    </location>
</feature>
<evidence type="ECO:0000256" key="1">
    <source>
        <dbReference type="ARBA" id="ARBA00004651"/>
    </source>
</evidence>
<keyword evidence="3" id="KW-1003">Cell membrane</keyword>
<evidence type="ECO:0000256" key="6">
    <source>
        <dbReference type="ARBA" id="ARBA00023136"/>
    </source>
</evidence>
<dbReference type="Pfam" id="PF13440">
    <property type="entry name" value="Polysacc_synt_3"/>
    <property type="match status" value="1"/>
</dbReference>